<dbReference type="Proteomes" id="UP001064048">
    <property type="component" value="Chromosome 2"/>
</dbReference>
<evidence type="ECO:0000313" key="2">
    <source>
        <dbReference type="Proteomes" id="UP001064048"/>
    </source>
</evidence>
<reference evidence="1 2" key="1">
    <citation type="journal article" date="2022" name="Genome Biol. Evol.">
        <title>The Spruce Budworm Genome: Reconstructing the Evolutionary History of Antifreeze Proteins.</title>
        <authorList>
            <person name="Beliveau C."/>
            <person name="Gagne P."/>
            <person name="Picq S."/>
            <person name="Vernygora O."/>
            <person name="Keeling C.I."/>
            <person name="Pinkney K."/>
            <person name="Doucet D."/>
            <person name="Wen F."/>
            <person name="Johnston J.S."/>
            <person name="Maaroufi H."/>
            <person name="Boyle B."/>
            <person name="Laroche J."/>
            <person name="Dewar K."/>
            <person name="Juretic N."/>
            <person name="Blackburn G."/>
            <person name="Nisole A."/>
            <person name="Brunet B."/>
            <person name="Brandao M."/>
            <person name="Lumley L."/>
            <person name="Duan J."/>
            <person name="Quan G."/>
            <person name="Lucarotti C.J."/>
            <person name="Roe A.D."/>
            <person name="Sperling F.A.H."/>
            <person name="Levesque R.C."/>
            <person name="Cusson M."/>
        </authorList>
    </citation>
    <scope>NUCLEOTIDE SEQUENCE [LARGE SCALE GENOMIC DNA]</scope>
    <source>
        <strain evidence="1">Glfc:IPQL:Cfum</strain>
    </source>
</reference>
<evidence type="ECO:0000313" key="1">
    <source>
        <dbReference type="EMBL" id="KAI8439887.1"/>
    </source>
</evidence>
<comment type="caution">
    <text evidence="1">The sequence shown here is derived from an EMBL/GenBank/DDBJ whole genome shotgun (WGS) entry which is preliminary data.</text>
</comment>
<proteinExistence type="predicted"/>
<organism evidence="1 2">
    <name type="scientific">Choristoneura fumiferana</name>
    <name type="common">Spruce budworm moth</name>
    <name type="synonym">Archips fumiferana</name>
    <dbReference type="NCBI Taxonomy" id="7141"/>
    <lineage>
        <taxon>Eukaryota</taxon>
        <taxon>Metazoa</taxon>
        <taxon>Ecdysozoa</taxon>
        <taxon>Arthropoda</taxon>
        <taxon>Hexapoda</taxon>
        <taxon>Insecta</taxon>
        <taxon>Pterygota</taxon>
        <taxon>Neoptera</taxon>
        <taxon>Endopterygota</taxon>
        <taxon>Lepidoptera</taxon>
        <taxon>Glossata</taxon>
        <taxon>Ditrysia</taxon>
        <taxon>Tortricoidea</taxon>
        <taxon>Tortricidae</taxon>
        <taxon>Tortricinae</taxon>
        <taxon>Choristoneura</taxon>
    </lineage>
</organism>
<protein>
    <submittedName>
        <fullName evidence="1">Uncharacterized protein</fullName>
    </submittedName>
</protein>
<accession>A0ACC0KUC5</accession>
<name>A0ACC0KUC5_CHOFU</name>
<gene>
    <name evidence="1" type="ORF">MSG28_001353</name>
</gene>
<sequence length="429" mass="49252">MVWIHGGGFRRWNSNRHSYGPKFLVRMGVILVTFNYRLGPYGSMSLNTTDIPGNAGLRDQLAALQWVKNNIAAFGGDDNNITLFGESAGAASVEFHLLSGYFEGLFHRAIMQSGTVLCDWVMKEPDLYSPLKLAGYMGFETDNVEEALRFISQLNAHDVIKATIGIGYGESFKPIVEHEFEGVRSMIKDKPSSLLKQANFSMPIIIGFNSKEQLRNIYNYLQSPEDYFERSNKTFKAKISDYFDLDDEELANAEKMVRHFYIGSEEIGEAIVDDMIEFDSDFTFVYPSIRSSRHYLQSSSAPVYLYMFDYAGARNYMKYRLNMTSTSGAMHADEIGYLFHQSYYDLPTTSMDNMIIYRMTTMWTGFAKTSNPTPQANELLPFTWHSSAGQAEPSYAVLNEFVRMQQLPYFRRMAFWDAFFALYENKTRW</sequence>
<dbReference type="EMBL" id="CM046102">
    <property type="protein sequence ID" value="KAI8439887.1"/>
    <property type="molecule type" value="Genomic_DNA"/>
</dbReference>
<keyword evidence="2" id="KW-1185">Reference proteome</keyword>